<protein>
    <submittedName>
        <fullName evidence="1">Uncharacterized protein</fullName>
    </submittedName>
</protein>
<reference evidence="1 2" key="1">
    <citation type="submission" date="2012-11" db="EMBL/GenBank/DDBJ databases">
        <authorList>
            <person name="Weinstock G."/>
            <person name="Sodergren E."/>
            <person name="Lobos E.A."/>
            <person name="Fulton L."/>
            <person name="Fulton R."/>
            <person name="Courtney L."/>
            <person name="Fronick C."/>
            <person name="O'Laughlin M."/>
            <person name="Godfrey J."/>
            <person name="Wilson R.M."/>
            <person name="Miner T."/>
            <person name="Farmer C."/>
            <person name="Delehaunty K."/>
            <person name="Cordes M."/>
            <person name="Minx P."/>
            <person name="Tomlinson C."/>
            <person name="Chen J."/>
            <person name="Wollam A."/>
            <person name="Pepin K.H."/>
            <person name="Bhonagiri V."/>
            <person name="Zhang X."/>
            <person name="Suruliraj S."/>
            <person name="Antonio M."/>
            <person name="Secka O."/>
            <person name="Thomas J."/>
            <person name="Warren W."/>
            <person name="Mitreva M."/>
            <person name="Mardis E.R."/>
            <person name="Wilson R.K."/>
        </authorList>
    </citation>
    <scope>NUCLEOTIDE SEQUENCE [LARGE SCALE GENOMIC DNA]</scope>
    <source>
        <strain evidence="1 2">GAM260BSi</strain>
    </source>
</reference>
<dbReference type="Proteomes" id="UP000012023">
    <property type="component" value="Unassembled WGS sequence"/>
</dbReference>
<dbReference type="HOGENOM" id="CLU_2508175_0_0_7"/>
<accession>M3N8X2</accession>
<evidence type="ECO:0000313" key="2">
    <source>
        <dbReference type="Proteomes" id="UP000012023"/>
    </source>
</evidence>
<dbReference type="AlphaFoldDB" id="M3N8X2"/>
<sequence length="85" mass="9822">MHPPYRFMLGKTLELWAIKIISSTNHTTIKIPNAQFSFSGFLNAIKIAARLKISPKNSMPFLKIFVGLYSKINYWIIKNYPADNF</sequence>
<gene>
    <name evidence="1" type="ORF">HMPREF1418_00558</name>
</gene>
<name>M3N8X2_HELPX</name>
<dbReference type="EMBL" id="APDV01000027">
    <property type="protein sequence ID" value="EMH24579.1"/>
    <property type="molecule type" value="Genomic_DNA"/>
</dbReference>
<evidence type="ECO:0000313" key="1">
    <source>
        <dbReference type="EMBL" id="EMH24579.1"/>
    </source>
</evidence>
<organism evidence="1 2">
    <name type="scientific">Helicobacter pylori GAM260BSi</name>
    <dbReference type="NCBI Taxonomy" id="1159046"/>
    <lineage>
        <taxon>Bacteria</taxon>
        <taxon>Pseudomonadati</taxon>
        <taxon>Campylobacterota</taxon>
        <taxon>Epsilonproteobacteria</taxon>
        <taxon>Campylobacterales</taxon>
        <taxon>Helicobacteraceae</taxon>
        <taxon>Helicobacter</taxon>
    </lineage>
</organism>
<proteinExistence type="predicted"/>
<comment type="caution">
    <text evidence="1">The sequence shown here is derived from an EMBL/GenBank/DDBJ whole genome shotgun (WGS) entry which is preliminary data.</text>
</comment>